<keyword evidence="3" id="KW-1185">Reference proteome</keyword>
<keyword evidence="1" id="KW-0175">Coiled coil</keyword>
<dbReference type="KEGG" id="lamb:KBB96_04890"/>
<dbReference type="Pfam" id="PF09660">
    <property type="entry name" value="DUF2397"/>
    <property type="match status" value="1"/>
</dbReference>
<dbReference type="EMBL" id="CP073100">
    <property type="protein sequence ID" value="QUE52229.1"/>
    <property type="molecule type" value="Genomic_DNA"/>
</dbReference>
<sequence>MPSSDGQSHDFQVFCHLTAEKSALYRRILEAFVNAKASFVLHLRPGDVRSALGETSADSEEDFEPELAKLCEWGNLEANRDHADVTTAEDFYRPRFLYQLTSAGEAAEESLRVFHEMLVQPGELQTTTLKEIREQLTELAVLTSASELDEGRIILTLRNLTDRFEQLTHRAQIFLRALQRTIDLQGTTIERFLEYKQHLIDHLERFIGELVIATHEIAEDLRSIEDSGSDRLIEIAALRDAADALEHQRIQRLEECRRLWQARWSGFRGWFLGGPHSQSQAEMLRTRARSAIPALLGTVARINDRRLSRSDRVADLQTLARWFAQAPSEEDAHRLWRSAFSLAPARHLKVDAETLDLREQEPVSSQTSWLEAPPVEITPRIRQYGRHEAKGPARRVVDRSAEKELLARLVKEEAEQIAKAQKRLAQGRRMRLSELGALDQPEEFRLLLDLLGKALAAKRRDGDSVSASSSDGALQIHLEPANDGQFVTLVTSGGNFTGLDHHVTITQDST</sequence>
<organism evidence="2 3">
    <name type="scientific">Luteolibacter ambystomatis</name>
    <dbReference type="NCBI Taxonomy" id="2824561"/>
    <lineage>
        <taxon>Bacteria</taxon>
        <taxon>Pseudomonadati</taxon>
        <taxon>Verrucomicrobiota</taxon>
        <taxon>Verrucomicrobiia</taxon>
        <taxon>Verrucomicrobiales</taxon>
        <taxon>Verrucomicrobiaceae</taxon>
        <taxon>Luteolibacter</taxon>
    </lineage>
</organism>
<evidence type="ECO:0000313" key="3">
    <source>
        <dbReference type="Proteomes" id="UP000676169"/>
    </source>
</evidence>
<dbReference type="InterPro" id="IPR013493">
    <property type="entry name" value="CHP02677"/>
</dbReference>
<reference evidence="2" key="1">
    <citation type="submission" date="2021-04" db="EMBL/GenBank/DDBJ databases">
        <title>Luteolibacter sp. 32A isolated from the skin of an Anderson's salamander (Ambystoma andersonii).</title>
        <authorList>
            <person name="Spergser J."/>
            <person name="Busse H.-J."/>
        </authorList>
    </citation>
    <scope>NUCLEOTIDE SEQUENCE</scope>
    <source>
        <strain evidence="2">32A</strain>
    </source>
</reference>
<evidence type="ECO:0000256" key="1">
    <source>
        <dbReference type="SAM" id="Coils"/>
    </source>
</evidence>
<protein>
    <submittedName>
        <fullName evidence="2">TIGR02677 family protein</fullName>
    </submittedName>
</protein>
<proteinExistence type="predicted"/>
<dbReference type="Proteomes" id="UP000676169">
    <property type="component" value="Chromosome"/>
</dbReference>
<feature type="coiled-coil region" evidence="1">
    <location>
        <begin position="403"/>
        <end position="430"/>
    </location>
</feature>
<dbReference type="AlphaFoldDB" id="A0A975J1E7"/>
<dbReference type="NCBIfam" id="TIGR02677">
    <property type="entry name" value="TIGR02677 family protein"/>
    <property type="match status" value="1"/>
</dbReference>
<accession>A0A975J1E7</accession>
<gene>
    <name evidence="2" type="ORF">KBB96_04890</name>
</gene>
<dbReference type="RefSeq" id="WP_211632965.1">
    <property type="nucleotide sequence ID" value="NZ_CP073100.1"/>
</dbReference>
<evidence type="ECO:0000313" key="2">
    <source>
        <dbReference type="EMBL" id="QUE52229.1"/>
    </source>
</evidence>
<name>A0A975J1E7_9BACT</name>